<evidence type="ECO:0000259" key="1">
    <source>
        <dbReference type="Pfam" id="PF00535"/>
    </source>
</evidence>
<sequence>MSEFLEKLVSRRQQLGQNIGAIDFLIEFHSKKNGIPTPTQNNLLSKEITQPIIFSEKYKRIHILSKEISQKKMSEEFDHLLEYASEIRKVEMSETYIALIKYLLLQYEYLNEKNKKILILHISNVLRLSKDSELINILITHFSDKVIELNLTPKQIDELFLTNIQNEYNYSQNNLKFLPFDLHMEPSKAISILMNSKNINNLLNENPEYNCLFCNAALGKNEELYKNFFNRYLLSKGLPQIKNLSFDKQKNILANLEFEKTEKIIQQPLVSIIMSAYNAENTIEYAVNSLIKQSYQNIEILICDDRSSDNTFNIMKVLAKKDLRIKIYQSKKNQGTYNIRNEMIKKSQGEFITFQDSDDFALPTRISEQVETLITTGKIMCASQWLRMAPNGQFIYFYDDKLSRFCVVSTMIRAEAFKEIGNFRGSLVAADTEFYEKVISLYGDSAIEKMGKPLILGLWGDSSLTKIPDLTAENNGFVAKKRRAYSDITARQRILGDKIITDEMVTDVLKNNAIFRHCAGVERY</sequence>
<dbReference type="Gene3D" id="3.90.550.10">
    <property type="entry name" value="Spore Coat Polysaccharide Biosynthesis Protein SpsA, Chain A"/>
    <property type="match status" value="1"/>
</dbReference>
<dbReference type="Proteomes" id="UP000268229">
    <property type="component" value="Chromosome"/>
</dbReference>
<dbReference type="RefSeq" id="WP_126303630.1">
    <property type="nucleotide sequence ID" value="NZ_LR134516.1"/>
</dbReference>
<dbReference type="OrthoDB" id="9802649at2"/>
<dbReference type="InterPro" id="IPR029044">
    <property type="entry name" value="Nucleotide-diphossugar_trans"/>
</dbReference>
<protein>
    <submittedName>
        <fullName evidence="2">LgtD</fullName>
        <ecNumber evidence="2">2.4.1.212</ecNumber>
    </submittedName>
</protein>
<dbReference type="PANTHER" id="PTHR22916">
    <property type="entry name" value="GLYCOSYLTRANSFERASE"/>
    <property type="match status" value="1"/>
</dbReference>
<dbReference type="PANTHER" id="PTHR22916:SF3">
    <property type="entry name" value="UDP-GLCNAC:BETAGAL BETA-1,3-N-ACETYLGLUCOSAMINYLTRANSFERASE-LIKE PROTEIN 1"/>
    <property type="match status" value="1"/>
</dbReference>
<evidence type="ECO:0000313" key="3">
    <source>
        <dbReference type="Proteomes" id="UP000268229"/>
    </source>
</evidence>
<dbReference type="EMBL" id="LR134516">
    <property type="protein sequence ID" value="VEJ20338.1"/>
    <property type="molecule type" value="Genomic_DNA"/>
</dbReference>
<accession>A0A448U8X1</accession>
<organism evidence="2 3">
    <name type="scientific">Neisseria animaloris</name>
    <dbReference type="NCBI Taxonomy" id="326522"/>
    <lineage>
        <taxon>Bacteria</taxon>
        <taxon>Pseudomonadati</taxon>
        <taxon>Pseudomonadota</taxon>
        <taxon>Betaproteobacteria</taxon>
        <taxon>Neisseriales</taxon>
        <taxon>Neisseriaceae</taxon>
        <taxon>Neisseria</taxon>
    </lineage>
</organism>
<dbReference type="KEGG" id="nani:NCTC12227_00039"/>
<name>A0A448U8X1_9NEIS</name>
<gene>
    <name evidence="2" type="primary">hyaD_2</name>
    <name evidence="2" type="ORF">NCTC12227_00039</name>
</gene>
<reference evidence="2 3" key="1">
    <citation type="submission" date="2018-12" db="EMBL/GenBank/DDBJ databases">
        <authorList>
            <consortium name="Pathogen Informatics"/>
        </authorList>
    </citation>
    <scope>NUCLEOTIDE SEQUENCE [LARGE SCALE GENOMIC DNA]</scope>
    <source>
        <strain evidence="2 3">NCTC12227</strain>
    </source>
</reference>
<dbReference type="Pfam" id="PF00535">
    <property type="entry name" value="Glycos_transf_2"/>
    <property type="match status" value="1"/>
</dbReference>
<evidence type="ECO:0000313" key="2">
    <source>
        <dbReference type="EMBL" id="VEJ20338.1"/>
    </source>
</evidence>
<keyword evidence="2" id="KW-0808">Transferase</keyword>
<keyword evidence="2" id="KW-0328">Glycosyltransferase</keyword>
<keyword evidence="3" id="KW-1185">Reference proteome</keyword>
<dbReference type="InterPro" id="IPR001173">
    <property type="entry name" value="Glyco_trans_2-like"/>
</dbReference>
<dbReference type="GO" id="GO:0050501">
    <property type="term" value="F:hyaluronan synthase activity"/>
    <property type="evidence" value="ECO:0007669"/>
    <property type="project" value="UniProtKB-EC"/>
</dbReference>
<dbReference type="CDD" id="cd00761">
    <property type="entry name" value="Glyco_tranf_GTA_type"/>
    <property type="match status" value="1"/>
</dbReference>
<proteinExistence type="predicted"/>
<feature type="domain" description="Glycosyltransferase 2-like" evidence="1">
    <location>
        <begin position="271"/>
        <end position="382"/>
    </location>
</feature>
<dbReference type="SUPFAM" id="SSF53448">
    <property type="entry name" value="Nucleotide-diphospho-sugar transferases"/>
    <property type="match status" value="1"/>
</dbReference>
<dbReference type="AlphaFoldDB" id="A0A448U8X1"/>
<dbReference type="EC" id="2.4.1.212" evidence="2"/>